<feature type="binding site" evidence="7">
    <location>
        <position position="63"/>
    </location>
    <ligand>
        <name>NADP(+)</name>
        <dbReference type="ChEBI" id="CHEBI:58349"/>
    </ligand>
</feature>
<keyword evidence="4 7" id="KW-0521">NADP</keyword>
<dbReference type="HAMAP" id="MF_00966">
    <property type="entry name" value="G6PD"/>
    <property type="match status" value="1"/>
</dbReference>
<dbReference type="PANTHER" id="PTHR23429:SF0">
    <property type="entry name" value="GLUCOSE-6-PHOSPHATE 1-DEHYDROGENASE"/>
    <property type="match status" value="1"/>
</dbReference>
<dbReference type="InterPro" id="IPR001282">
    <property type="entry name" value="G6P_DH"/>
</dbReference>
<dbReference type="InterPro" id="IPR036291">
    <property type="entry name" value="NAD(P)-bd_dom_sf"/>
</dbReference>
<evidence type="ECO:0000256" key="6">
    <source>
        <dbReference type="ARBA" id="ARBA00023277"/>
    </source>
</evidence>
<dbReference type="PIRSF" id="PIRSF000110">
    <property type="entry name" value="G6PD"/>
    <property type="match status" value="1"/>
</dbReference>
<gene>
    <name evidence="7" type="primary">zwf</name>
    <name evidence="11" type="ORF">SAMN07250955_1018</name>
</gene>
<evidence type="ECO:0000256" key="1">
    <source>
        <dbReference type="ARBA" id="ARBA00004937"/>
    </source>
</evidence>
<keyword evidence="3 7" id="KW-0313">Glucose metabolism</keyword>
<evidence type="ECO:0000256" key="2">
    <source>
        <dbReference type="ARBA" id="ARBA00009975"/>
    </source>
</evidence>
<accession>A0A212PVN9</accession>
<dbReference type="Proteomes" id="UP000197065">
    <property type="component" value="Unassembled WGS sequence"/>
</dbReference>
<dbReference type="UniPathway" id="UPA00115">
    <property type="reaction ID" value="UER00408"/>
</dbReference>
<proteinExistence type="inferred from homology"/>
<keyword evidence="6 7" id="KW-0119">Carbohydrate metabolism</keyword>
<dbReference type="PANTHER" id="PTHR23429">
    <property type="entry name" value="GLUCOSE-6-PHOSPHATE 1-DEHYDROGENASE G6PD"/>
    <property type="match status" value="1"/>
</dbReference>
<feature type="binding site" evidence="7">
    <location>
        <position position="200"/>
    </location>
    <ligand>
        <name>substrate</name>
    </ligand>
</feature>
<dbReference type="OrthoDB" id="9802739at2"/>
<comment type="catalytic activity">
    <reaction evidence="7">
        <text>D-glucose 6-phosphate + NADP(+) = 6-phospho-D-glucono-1,5-lactone + NADPH + H(+)</text>
        <dbReference type="Rhea" id="RHEA:15841"/>
        <dbReference type="ChEBI" id="CHEBI:15378"/>
        <dbReference type="ChEBI" id="CHEBI:57783"/>
        <dbReference type="ChEBI" id="CHEBI:57955"/>
        <dbReference type="ChEBI" id="CHEBI:58349"/>
        <dbReference type="ChEBI" id="CHEBI:61548"/>
        <dbReference type="EC" id="1.1.1.49"/>
    </reaction>
</comment>
<dbReference type="NCBIfam" id="NF009492">
    <property type="entry name" value="PRK12853.1-3"/>
    <property type="match status" value="1"/>
</dbReference>
<evidence type="ECO:0000259" key="9">
    <source>
        <dbReference type="Pfam" id="PF00479"/>
    </source>
</evidence>
<dbReference type="GO" id="GO:0009051">
    <property type="term" value="P:pentose-phosphate shunt, oxidative branch"/>
    <property type="evidence" value="ECO:0007669"/>
    <property type="project" value="TreeGrafter"/>
</dbReference>
<dbReference type="GO" id="GO:0004345">
    <property type="term" value="F:glucose-6-phosphate dehydrogenase activity"/>
    <property type="evidence" value="ECO:0007669"/>
    <property type="project" value="UniProtKB-UniRule"/>
</dbReference>
<feature type="binding site" evidence="7">
    <location>
        <position position="204"/>
    </location>
    <ligand>
        <name>substrate</name>
    </ligand>
</feature>
<dbReference type="PRINTS" id="PR00079">
    <property type="entry name" value="G6PDHDRGNASE"/>
</dbReference>
<keyword evidence="12" id="KW-1185">Reference proteome</keyword>
<protein>
    <recommendedName>
        <fullName evidence="7">Glucose-6-phosphate 1-dehydrogenase</fullName>
        <shortName evidence="7">G6PD</shortName>
        <ecNumber evidence="7">1.1.1.49</ecNumber>
    </recommendedName>
</protein>
<feature type="binding site" evidence="7">
    <location>
        <position position="238"/>
    </location>
    <ligand>
        <name>substrate</name>
    </ligand>
</feature>
<dbReference type="PROSITE" id="PS00069">
    <property type="entry name" value="G6P_DEHYDROGENASE"/>
    <property type="match status" value="1"/>
</dbReference>
<dbReference type="Gene3D" id="3.40.50.720">
    <property type="entry name" value="NAD(P)-binding Rossmann-like Domain"/>
    <property type="match status" value="1"/>
</dbReference>
<comment type="caution">
    <text evidence="7">Lacks conserved residue(s) required for the propagation of feature annotation.</text>
</comment>
<dbReference type="InterPro" id="IPR019796">
    <property type="entry name" value="G6P_DH_AS"/>
</dbReference>
<dbReference type="GO" id="GO:0006006">
    <property type="term" value="P:glucose metabolic process"/>
    <property type="evidence" value="ECO:0007669"/>
    <property type="project" value="UniProtKB-KW"/>
</dbReference>
<feature type="domain" description="Glucose-6-phosphate dehydrogenase C-terminal" evidence="10">
    <location>
        <begin position="211"/>
        <end position="502"/>
    </location>
</feature>
<dbReference type="Gene3D" id="3.30.360.10">
    <property type="entry name" value="Dihydrodipicolinate Reductase, domain 2"/>
    <property type="match status" value="1"/>
</dbReference>
<feature type="binding site" evidence="7">
    <location>
        <begin position="113"/>
        <end position="114"/>
    </location>
    <ligand>
        <name>NADP(+)</name>
        <dbReference type="ChEBI" id="CHEBI:58349"/>
    </ligand>
</feature>
<dbReference type="EC" id="1.1.1.49" evidence="7"/>
<dbReference type="SUPFAM" id="SSF51735">
    <property type="entry name" value="NAD(P)-binding Rossmann-fold domains"/>
    <property type="match status" value="1"/>
</dbReference>
<comment type="pathway">
    <text evidence="1 7">Carbohydrate degradation; pentose phosphate pathway; D-ribulose 5-phosphate from D-glucose 6-phosphate (oxidative stage): step 1/3.</text>
</comment>
<dbReference type="Pfam" id="PF02781">
    <property type="entry name" value="G6PD_C"/>
    <property type="match status" value="1"/>
</dbReference>
<feature type="binding site" evidence="7">
    <location>
        <position position="170"/>
    </location>
    <ligand>
        <name>NADP(+)</name>
        <dbReference type="ChEBI" id="CHEBI:58349"/>
    </ligand>
</feature>
<feature type="domain" description="Glucose-6-phosphate dehydrogenase NAD-binding" evidence="9">
    <location>
        <begin position="26"/>
        <end position="208"/>
    </location>
</feature>
<dbReference type="GO" id="GO:0050661">
    <property type="term" value="F:NADP binding"/>
    <property type="evidence" value="ECO:0007669"/>
    <property type="project" value="UniProtKB-UniRule"/>
</dbReference>
<evidence type="ECO:0000259" key="10">
    <source>
        <dbReference type="Pfam" id="PF02781"/>
    </source>
</evidence>
<evidence type="ECO:0000313" key="11">
    <source>
        <dbReference type="EMBL" id="SNB50966.1"/>
    </source>
</evidence>
<reference evidence="11 12" key="1">
    <citation type="submission" date="2017-06" db="EMBL/GenBank/DDBJ databases">
        <authorList>
            <person name="Kim H.J."/>
            <person name="Triplett B.A."/>
        </authorList>
    </citation>
    <scope>NUCLEOTIDE SEQUENCE [LARGE SCALE GENOMIC DNA]</scope>
    <source>
        <strain evidence="11 12">B29T1</strain>
    </source>
</reference>
<dbReference type="NCBIfam" id="TIGR00871">
    <property type="entry name" value="zwf"/>
    <property type="match status" value="1"/>
</dbReference>
<organism evidence="11 12">
    <name type="scientific">Arboricoccus pini</name>
    <dbReference type="NCBI Taxonomy" id="1963835"/>
    <lineage>
        <taxon>Bacteria</taxon>
        <taxon>Pseudomonadati</taxon>
        <taxon>Pseudomonadota</taxon>
        <taxon>Alphaproteobacteria</taxon>
        <taxon>Geminicoccales</taxon>
        <taxon>Geminicoccaceae</taxon>
        <taxon>Arboricoccus</taxon>
    </lineage>
</organism>
<evidence type="ECO:0000256" key="8">
    <source>
        <dbReference type="SAM" id="MobiDB-lite"/>
    </source>
</evidence>
<keyword evidence="5 7" id="KW-0560">Oxidoreductase</keyword>
<evidence type="ECO:0000256" key="4">
    <source>
        <dbReference type="ARBA" id="ARBA00022857"/>
    </source>
</evidence>
<dbReference type="Pfam" id="PF00479">
    <property type="entry name" value="G6PD_N"/>
    <property type="match status" value="1"/>
</dbReference>
<dbReference type="AlphaFoldDB" id="A0A212PVN9"/>
<dbReference type="InterPro" id="IPR022674">
    <property type="entry name" value="G6P_DH_NAD-bd"/>
</dbReference>
<dbReference type="InterPro" id="IPR022675">
    <property type="entry name" value="G6P_DH_C"/>
</dbReference>
<evidence type="ECO:0000256" key="7">
    <source>
        <dbReference type="HAMAP-Rule" id="MF_00966"/>
    </source>
</evidence>
<name>A0A212PVN9_9PROT</name>
<evidence type="ECO:0000256" key="5">
    <source>
        <dbReference type="ARBA" id="ARBA00023002"/>
    </source>
</evidence>
<dbReference type="SUPFAM" id="SSF55347">
    <property type="entry name" value="Glyceraldehyde-3-phosphate dehydrogenase-like, C-terminal domain"/>
    <property type="match status" value="1"/>
</dbReference>
<evidence type="ECO:0000313" key="12">
    <source>
        <dbReference type="Proteomes" id="UP000197065"/>
    </source>
</evidence>
<dbReference type="RefSeq" id="WP_088559359.1">
    <property type="nucleotide sequence ID" value="NZ_FYEH01000001.1"/>
</dbReference>
<feature type="binding site" evidence="7">
    <location>
        <position position="257"/>
    </location>
    <ligand>
        <name>substrate</name>
    </ligand>
</feature>
<feature type="region of interest" description="Disordered" evidence="8">
    <location>
        <begin position="484"/>
        <end position="510"/>
    </location>
</feature>
<evidence type="ECO:0000256" key="3">
    <source>
        <dbReference type="ARBA" id="ARBA00022526"/>
    </source>
</evidence>
<sequence>MSDSEPGGDLRQAKAGASSLPPCTLVVFGAGGDLTKRLLVPSIYNLAHDGLISDDFAVIGVDRIDQDDAGWRQNLTAFTQAAASDGTAGGHVGQPDEARWQWLMQRLSYIKGDFADEGLFAHLKERIGQGNAIFYFAVGDRFFAPLAEQLGKAGLLTEGEARFRRVVVEKPFGHDLATARDLNQRLLKVASEDQIYRIDHFLGKETVQSIMAVRFANGMFEPIWRREFVDCIQITAAEKVGVERRGEFYEHAGALRDMVPNHLFQLLCMVAMEPPSSLSAQAVRDEKSKLMAALRPLSREDVVRGQYTAGSIDGQGVPGYRQEPGVSPESDTETYVALRLAVDNWRWGGVPFFLRTGKRLAERRTEISIHFQAAPHQLFRDAASERLARNVLTLKIDPEHAIETSFDAKEPGPAMRLGRVTTRMNYADFFPHRANVGYETLLYDCMMGDATLFQRADAIERAWTVVAPALEGFAKDEIPLESYAAGSQGPAGADRLTGSEHAWAPLQKRS</sequence>
<dbReference type="EMBL" id="FYEH01000001">
    <property type="protein sequence ID" value="SNB50966.1"/>
    <property type="molecule type" value="Genomic_DNA"/>
</dbReference>
<dbReference type="GO" id="GO:0005829">
    <property type="term" value="C:cytosol"/>
    <property type="evidence" value="ECO:0007669"/>
    <property type="project" value="TreeGrafter"/>
</dbReference>
<feature type="binding site" evidence="7">
    <location>
        <position position="358"/>
    </location>
    <ligand>
        <name>substrate</name>
    </ligand>
</feature>
<comment type="function">
    <text evidence="7">Catalyzes the oxidation of glucose 6-phosphate to 6-phosphogluconolactone.</text>
</comment>
<comment type="similarity">
    <text evidence="2 7">Belongs to the glucose-6-phosphate dehydrogenase family.</text>
</comment>
<feature type="active site" description="Proton acceptor" evidence="7">
    <location>
        <position position="262"/>
    </location>
</feature>